<organism evidence="2 3">
    <name type="scientific">Funneliformis geosporum</name>
    <dbReference type="NCBI Taxonomy" id="1117311"/>
    <lineage>
        <taxon>Eukaryota</taxon>
        <taxon>Fungi</taxon>
        <taxon>Fungi incertae sedis</taxon>
        <taxon>Mucoromycota</taxon>
        <taxon>Glomeromycotina</taxon>
        <taxon>Glomeromycetes</taxon>
        <taxon>Glomerales</taxon>
        <taxon>Glomeraceae</taxon>
        <taxon>Funneliformis</taxon>
    </lineage>
</organism>
<reference evidence="2" key="1">
    <citation type="submission" date="2022-08" db="EMBL/GenBank/DDBJ databases">
        <authorList>
            <person name="Kallberg Y."/>
            <person name="Tangrot J."/>
            <person name="Rosling A."/>
        </authorList>
    </citation>
    <scope>NUCLEOTIDE SEQUENCE</scope>
    <source>
        <strain evidence="2">Wild A</strain>
    </source>
</reference>
<evidence type="ECO:0000256" key="1">
    <source>
        <dbReference type="SAM" id="MobiDB-lite"/>
    </source>
</evidence>
<accession>A0A9W4T8M4</accession>
<protein>
    <submittedName>
        <fullName evidence="2">19097_t:CDS:1</fullName>
    </submittedName>
</protein>
<dbReference type="Proteomes" id="UP001153678">
    <property type="component" value="Unassembled WGS sequence"/>
</dbReference>
<dbReference type="EMBL" id="CAMKVN010013711">
    <property type="protein sequence ID" value="CAI2196136.1"/>
    <property type="molecule type" value="Genomic_DNA"/>
</dbReference>
<evidence type="ECO:0000313" key="3">
    <source>
        <dbReference type="Proteomes" id="UP001153678"/>
    </source>
</evidence>
<feature type="region of interest" description="Disordered" evidence="1">
    <location>
        <begin position="202"/>
        <end position="236"/>
    </location>
</feature>
<comment type="caution">
    <text evidence="2">The sequence shown here is derived from an EMBL/GenBank/DDBJ whole genome shotgun (WGS) entry which is preliminary data.</text>
</comment>
<feature type="non-terminal residue" evidence="2">
    <location>
        <position position="1"/>
    </location>
</feature>
<proteinExistence type="predicted"/>
<evidence type="ECO:0000313" key="2">
    <source>
        <dbReference type="EMBL" id="CAI2196136.1"/>
    </source>
</evidence>
<dbReference type="OrthoDB" id="2364859at2759"/>
<feature type="non-terminal residue" evidence="2">
    <location>
        <position position="330"/>
    </location>
</feature>
<sequence length="330" mass="38652">YKKQKSRKAGFKEWEHECKVCEECDHHSHLYCKKIRDQKICVTLIIPRGSEGYTYRSHSLHFLYQVQKRDLFAEYCFEMTSSEWHRYFDENDASTWSIYGFHEEWIHDVKNQATSSKQGKYIIMEKPTVCWSSECLLGGMATKANAKRNQLFADPPNACLDNLEQLTRTKLNCEQIDNVTRFSSALTGAAVENLSNVMLESTSVIPKGARTPPPPNKEESKRPKRQSTESNDFDDNVIEDAQEYNPTNFDIVYHKLDLTKIEDKSELDDLLISEIFEDYSPLKYESYQDEKEEVTIDDQFAWILLWIINFRIRFNIPETATESLIKFMKL</sequence>
<gene>
    <name evidence="2" type="ORF">FWILDA_LOCUS17427</name>
</gene>
<dbReference type="AlphaFoldDB" id="A0A9W4T8M4"/>
<name>A0A9W4T8M4_9GLOM</name>
<keyword evidence="3" id="KW-1185">Reference proteome</keyword>